<dbReference type="Gene3D" id="3.90.226.10">
    <property type="entry name" value="2-enoyl-CoA Hydratase, Chain A, domain 1"/>
    <property type="match status" value="1"/>
</dbReference>
<evidence type="ECO:0000313" key="9">
    <source>
        <dbReference type="Proteomes" id="UP000199574"/>
    </source>
</evidence>
<dbReference type="CDD" id="cd07016">
    <property type="entry name" value="S14_ClpP_1"/>
    <property type="match status" value="1"/>
</dbReference>
<dbReference type="GeneID" id="90593890"/>
<evidence type="ECO:0000256" key="2">
    <source>
        <dbReference type="ARBA" id="ARBA00022490"/>
    </source>
</evidence>
<feature type="compositionally biased region" description="Acidic residues" evidence="7">
    <location>
        <begin position="272"/>
        <end position="295"/>
    </location>
</feature>
<gene>
    <name evidence="8" type="ORF">SAMN05192545_3924</name>
</gene>
<dbReference type="PANTHER" id="PTHR10381">
    <property type="entry name" value="ATP-DEPENDENT CLP PROTEASE PROTEOLYTIC SUBUNIT"/>
    <property type="match status" value="1"/>
</dbReference>
<dbReference type="PANTHER" id="PTHR10381:SF70">
    <property type="entry name" value="ATP-DEPENDENT CLP PROTEASE PROTEOLYTIC SUBUNIT"/>
    <property type="match status" value="1"/>
</dbReference>
<comment type="similarity">
    <text evidence="1 6">Belongs to the peptidase S14 family.</text>
</comment>
<protein>
    <recommendedName>
        <fullName evidence="6">ATP-dependent Clp protease proteolytic subunit</fullName>
    </recommendedName>
</protein>
<dbReference type="InterPro" id="IPR029045">
    <property type="entry name" value="ClpP/crotonase-like_dom_sf"/>
</dbReference>
<dbReference type="GO" id="GO:0006508">
    <property type="term" value="P:proteolysis"/>
    <property type="evidence" value="ECO:0007669"/>
    <property type="project" value="UniProtKB-KW"/>
</dbReference>
<evidence type="ECO:0000256" key="5">
    <source>
        <dbReference type="ARBA" id="ARBA00022825"/>
    </source>
</evidence>
<evidence type="ECO:0000256" key="7">
    <source>
        <dbReference type="SAM" id="MobiDB-lite"/>
    </source>
</evidence>
<dbReference type="RefSeq" id="WP_091608783.1">
    <property type="nucleotide sequence ID" value="NZ_LT629754.1"/>
</dbReference>
<proteinExistence type="inferred from homology"/>
<feature type="region of interest" description="Disordered" evidence="7">
    <location>
        <begin position="270"/>
        <end position="296"/>
    </location>
</feature>
<dbReference type="InterPro" id="IPR023562">
    <property type="entry name" value="ClpP/TepA"/>
</dbReference>
<keyword evidence="3 8" id="KW-0645">Protease</keyword>
<evidence type="ECO:0000313" key="8">
    <source>
        <dbReference type="EMBL" id="SDT47161.1"/>
    </source>
</evidence>
<reference evidence="8 9" key="1">
    <citation type="submission" date="2016-10" db="EMBL/GenBank/DDBJ databases">
        <authorList>
            <person name="Varghese N."/>
            <person name="Submissions S."/>
        </authorList>
    </citation>
    <scope>NUCLEOTIDE SEQUENCE [LARGE SCALE GENOMIC DNA]</scope>
    <source>
        <strain evidence="8 9">MAR_2009_60</strain>
    </source>
</reference>
<keyword evidence="4" id="KW-0378">Hydrolase</keyword>
<name>A0ABY0V0G9_9FLAO</name>
<evidence type="ECO:0000256" key="4">
    <source>
        <dbReference type="ARBA" id="ARBA00022801"/>
    </source>
</evidence>
<evidence type="ECO:0000256" key="3">
    <source>
        <dbReference type="ARBA" id="ARBA00022670"/>
    </source>
</evidence>
<dbReference type="PRINTS" id="PR00127">
    <property type="entry name" value="CLPPROTEASEP"/>
</dbReference>
<evidence type="ECO:0000256" key="1">
    <source>
        <dbReference type="ARBA" id="ARBA00007039"/>
    </source>
</evidence>
<keyword evidence="5" id="KW-0720">Serine protease</keyword>
<evidence type="ECO:0000256" key="6">
    <source>
        <dbReference type="RuleBase" id="RU003567"/>
    </source>
</evidence>
<dbReference type="InterPro" id="IPR001907">
    <property type="entry name" value="ClpP"/>
</dbReference>
<dbReference type="GO" id="GO:0008233">
    <property type="term" value="F:peptidase activity"/>
    <property type="evidence" value="ECO:0007669"/>
    <property type="project" value="UniProtKB-KW"/>
</dbReference>
<sequence>MSKHTINIIGVIGAETTLQSVISSVKAAENISELEVVINSPGGSVEVGDAIHDYLKALDVPVITVADMAYSIAAKIFMAGSTRLVMDNGAPLMIHLPLVANFTGRAADLDAVSSDLKKIEKEFINYYSGVLELPEDTVKNLLENETFIDASEAVTMGFATGIKQRVEAIAFFNTNPNTNEQMSKQKKEKSLIEAIAVKLGIIQDPDFVALTLTTGDGETEIEFPELSEGETPEKGTKARVNGADAEGEIVMSSGDIFVFKGGELLEIKEAATEDDEKEEAEDPETPEANDEAEDTLTEKVVAKLAKKNEELEAEILAMKKLIVSPSLEDLEDRKKPKPLSEMTALEKRRYYKTL</sequence>
<keyword evidence="2" id="KW-0963">Cytoplasm</keyword>
<dbReference type="SUPFAM" id="SSF52096">
    <property type="entry name" value="ClpP/crotonase"/>
    <property type="match status" value="1"/>
</dbReference>
<dbReference type="EMBL" id="LT629754">
    <property type="protein sequence ID" value="SDT47161.1"/>
    <property type="molecule type" value="Genomic_DNA"/>
</dbReference>
<organism evidence="8 9">
    <name type="scientific">Maribacter dokdonensis</name>
    <dbReference type="NCBI Taxonomy" id="320912"/>
    <lineage>
        <taxon>Bacteria</taxon>
        <taxon>Pseudomonadati</taxon>
        <taxon>Bacteroidota</taxon>
        <taxon>Flavobacteriia</taxon>
        <taxon>Flavobacteriales</taxon>
        <taxon>Flavobacteriaceae</taxon>
        <taxon>Maribacter</taxon>
    </lineage>
</organism>
<keyword evidence="9" id="KW-1185">Reference proteome</keyword>
<dbReference type="Pfam" id="PF00574">
    <property type="entry name" value="CLP_protease"/>
    <property type="match status" value="1"/>
</dbReference>
<accession>A0ABY0V0G9</accession>
<dbReference type="Proteomes" id="UP000199574">
    <property type="component" value="Chromosome I"/>
</dbReference>